<dbReference type="GO" id="GO:0003917">
    <property type="term" value="F:DNA topoisomerase type I (single strand cut, ATP-independent) activity"/>
    <property type="evidence" value="ECO:0007669"/>
    <property type="project" value="UniProtKB-EC"/>
</dbReference>
<dbReference type="GO" id="GO:0043597">
    <property type="term" value="C:cytoplasmic replication fork"/>
    <property type="evidence" value="ECO:0007669"/>
    <property type="project" value="TreeGrafter"/>
</dbReference>
<accession>A0A1Y2SKL7</accession>
<dbReference type="InterPro" id="IPR000380">
    <property type="entry name" value="Topo_IA"/>
</dbReference>
<dbReference type="EMBL" id="MUBJ01000001">
    <property type="protein sequence ID" value="OTA18574.1"/>
    <property type="molecule type" value="Genomic_DNA"/>
</dbReference>
<keyword evidence="4" id="KW-0479">Metal-binding</keyword>
<evidence type="ECO:0000256" key="11">
    <source>
        <dbReference type="ARBA" id="ARBA00031985"/>
    </source>
</evidence>
<dbReference type="PANTHER" id="PTHR11390">
    <property type="entry name" value="PROKARYOTIC DNA TOPOISOMERASE"/>
    <property type="match status" value="1"/>
</dbReference>
<dbReference type="NCBIfam" id="NF005829">
    <property type="entry name" value="PRK07726.1"/>
    <property type="match status" value="1"/>
</dbReference>
<dbReference type="InterPro" id="IPR003601">
    <property type="entry name" value="Topo_IA_2"/>
</dbReference>
<dbReference type="RefSeq" id="WP_086107717.1">
    <property type="nucleotide sequence ID" value="NZ_CAWNGD010000001.1"/>
</dbReference>
<dbReference type="InterPro" id="IPR014996">
    <property type="entry name" value="AcaB"/>
</dbReference>
<dbReference type="NCBIfam" id="TIGR01056">
    <property type="entry name" value="topB"/>
    <property type="match status" value="1"/>
</dbReference>
<evidence type="ECO:0000256" key="6">
    <source>
        <dbReference type="ARBA" id="ARBA00022833"/>
    </source>
</evidence>
<dbReference type="InterPro" id="IPR013497">
    <property type="entry name" value="Topo_IA_cen"/>
</dbReference>
<evidence type="ECO:0000256" key="3">
    <source>
        <dbReference type="ARBA" id="ARBA00012891"/>
    </source>
</evidence>
<evidence type="ECO:0000256" key="9">
    <source>
        <dbReference type="ARBA" id="ARBA00023235"/>
    </source>
</evidence>
<dbReference type="EC" id="5.6.2.1" evidence="3"/>
<keyword evidence="5" id="KW-0863">Zinc-finger</keyword>
<dbReference type="OrthoDB" id="9803554at2"/>
<dbReference type="AlphaFoldDB" id="A0A1Y2SKL7"/>
<evidence type="ECO:0000256" key="12">
    <source>
        <dbReference type="ARBA" id="ARBA00032235"/>
    </source>
</evidence>
<keyword evidence="16" id="KW-1185">Reference proteome</keyword>
<name>A0A1Y2SKL7_9GAMM</name>
<evidence type="ECO:0000313" key="16">
    <source>
        <dbReference type="Proteomes" id="UP000194350"/>
    </source>
</evidence>
<dbReference type="InterPro" id="IPR013825">
    <property type="entry name" value="Topo_IA_cen_sub2"/>
</dbReference>
<dbReference type="InterPro" id="IPR023405">
    <property type="entry name" value="Topo_IA_core_domain"/>
</dbReference>
<sequence length="712" mass="79320">MSDLEEKLASQPQRRAGVLTSSLTIELHTHYAIRLWAGRRREEISKMHQVAEILGMPQVIKRAGNISVDIAADNPYADAWLVKLEQKLEAASTNLQQSLATLQDTLNAVPKQITLSSVSSVEPLNIGVYSHSPLGYRCVWLLVGYDQLAMKTFQVFHYGLISRAERDAFLHNGSRAIRQIYGLVRSYRSLAVTRQDIAEKTQAGLGRARADWLTGINLTRLYTLKAQALGFGDVLSIGRVQTPALALVVNRDKEISHFVPKHYWQVMVKLEKDNTHFQAKWLPAAEDGDAENRCLREAVAQAVQQRCQQAMQATVMAVSKKREKTPPPLCFDLGTLQQTASRRWGMGASQVLAIAQSLYETHKATTYPRTDCGYLPVPMQADISVVLTALVRTDPAMADIISQLDKRLVSRVWNDKKITAHHAIIPTRHAFDLTRLTTDELQVYQLIRQHYLAQFLPVQETDVTEVTLDIGGQHFRVKGRVNVVTGWKTLLTDEAGEQAEQEMDLPLPVLHQGARCQIVEVNIRSLQTKPPAPFTEGTLIAAMKNAASLVSDPQLKQVLRESAGLGTEATRAGILDTLFKRGLIERKKKAIQSTPLARELVAGLPEVLTSPGMTALWEQSLEDIAQGKTSLAVFMQKQVQWLLHLVERGKALPLQLTLPKTPDCPNCGSRMRQRQGKTSPFWGCVNYPGCKGMLNAKALTQSRKVRRANQKV</sequence>
<keyword evidence="8" id="KW-0238">DNA-binding</keyword>
<evidence type="ECO:0000256" key="5">
    <source>
        <dbReference type="ARBA" id="ARBA00022771"/>
    </source>
</evidence>
<dbReference type="STRING" id="351656.Xvie_00402"/>
<organism evidence="15 16">
    <name type="scientific">Xenorhabdus vietnamensis</name>
    <dbReference type="NCBI Taxonomy" id="351656"/>
    <lineage>
        <taxon>Bacteria</taxon>
        <taxon>Pseudomonadati</taxon>
        <taxon>Pseudomonadota</taxon>
        <taxon>Gammaproteobacteria</taxon>
        <taxon>Enterobacterales</taxon>
        <taxon>Morganellaceae</taxon>
        <taxon>Xenorhabdus</taxon>
    </lineage>
</organism>
<dbReference type="InterPro" id="IPR013826">
    <property type="entry name" value="Topo_IA_cen_sub3"/>
</dbReference>
<dbReference type="InterPro" id="IPR023406">
    <property type="entry name" value="Topo_IA_AS"/>
</dbReference>
<gene>
    <name evidence="15" type="ORF">Xvie_00402</name>
</gene>
<dbReference type="InterPro" id="IPR013498">
    <property type="entry name" value="Topo_IA_Znf"/>
</dbReference>
<dbReference type="GO" id="GO:0003677">
    <property type="term" value="F:DNA binding"/>
    <property type="evidence" value="ECO:0007669"/>
    <property type="project" value="UniProtKB-KW"/>
</dbReference>
<evidence type="ECO:0000259" key="14">
    <source>
        <dbReference type="PROSITE" id="PS52039"/>
    </source>
</evidence>
<comment type="catalytic activity">
    <reaction evidence="1">
        <text>ATP-independent breakage of single-stranded DNA, followed by passage and rejoining.</text>
        <dbReference type="EC" id="5.6.2.1"/>
    </reaction>
</comment>
<dbReference type="PANTHER" id="PTHR11390:SF21">
    <property type="entry name" value="DNA TOPOISOMERASE 3-ALPHA"/>
    <property type="match status" value="1"/>
</dbReference>
<dbReference type="InterPro" id="IPR003602">
    <property type="entry name" value="Topo_IA_DNA-bd_dom"/>
</dbReference>
<proteinExistence type="inferred from homology"/>
<evidence type="ECO:0000256" key="8">
    <source>
        <dbReference type="ARBA" id="ARBA00023125"/>
    </source>
</evidence>
<dbReference type="InterPro" id="IPR013824">
    <property type="entry name" value="Topo_IA_cen_sub1"/>
</dbReference>
<dbReference type="GO" id="GO:0006265">
    <property type="term" value="P:DNA topological change"/>
    <property type="evidence" value="ECO:0007669"/>
    <property type="project" value="InterPro"/>
</dbReference>
<dbReference type="PROSITE" id="PS52039">
    <property type="entry name" value="TOPO_IA_2"/>
    <property type="match status" value="1"/>
</dbReference>
<evidence type="ECO:0000256" key="1">
    <source>
        <dbReference type="ARBA" id="ARBA00000213"/>
    </source>
</evidence>
<comment type="caution">
    <text evidence="15">The sequence shown here is derived from an EMBL/GenBank/DDBJ whole genome shotgun (WGS) entry which is preliminary data.</text>
</comment>
<dbReference type="SUPFAM" id="SSF57783">
    <property type="entry name" value="Zinc beta-ribbon"/>
    <property type="match status" value="1"/>
</dbReference>
<evidence type="ECO:0000313" key="15">
    <source>
        <dbReference type="EMBL" id="OTA18574.1"/>
    </source>
</evidence>
<dbReference type="SMART" id="SM00437">
    <property type="entry name" value="TOP1Ac"/>
    <property type="match status" value="1"/>
</dbReference>
<evidence type="ECO:0000256" key="4">
    <source>
        <dbReference type="ARBA" id="ARBA00022723"/>
    </source>
</evidence>
<comment type="similarity">
    <text evidence="2">Belongs to the type IA topoisomerase family.</text>
</comment>
<dbReference type="CDD" id="cd00186">
    <property type="entry name" value="TOP1Ac"/>
    <property type="match status" value="1"/>
</dbReference>
<dbReference type="Pfam" id="PF01396">
    <property type="entry name" value="Zn_ribbon_Top1"/>
    <property type="match status" value="1"/>
</dbReference>
<dbReference type="PROSITE" id="PS00396">
    <property type="entry name" value="TOPO_IA_1"/>
    <property type="match status" value="1"/>
</dbReference>
<reference evidence="15 16" key="1">
    <citation type="submission" date="2016-10" db="EMBL/GenBank/DDBJ databases">
        <title>Systematic genetic and metabolomic analysis of Xenorhabdus and Photorhabdus spp., highlights the requirements for a dual symbiotic and pathogenic life style.</title>
        <authorList>
            <person name="Tobias N.J."/>
            <person name="Wolff H."/>
            <person name="Djahanschiri B."/>
            <person name="Pidot S.J."/>
            <person name="Stinear T.P."/>
            <person name="Ebersberger I."/>
            <person name="Bode H.B."/>
        </authorList>
    </citation>
    <scope>NUCLEOTIDE SEQUENCE [LARGE SCALE GENOMIC DNA]</scope>
    <source>
        <strain evidence="15 16">DSM 22392</strain>
    </source>
</reference>
<keyword evidence="9 15" id="KW-0413">Isomerase</keyword>
<dbReference type="Pfam" id="PF01131">
    <property type="entry name" value="Topoisom_bac"/>
    <property type="match status" value="1"/>
</dbReference>
<dbReference type="Gene3D" id="3.30.65.10">
    <property type="entry name" value="Bacterial Topoisomerase I, domain 1"/>
    <property type="match status" value="1"/>
</dbReference>
<evidence type="ECO:0000256" key="7">
    <source>
        <dbReference type="ARBA" id="ARBA00023029"/>
    </source>
</evidence>
<dbReference type="InterPro" id="IPR005738">
    <property type="entry name" value="TopoIII"/>
</dbReference>
<dbReference type="Gene3D" id="1.10.460.10">
    <property type="entry name" value="Topoisomerase I, domain 2"/>
    <property type="match status" value="1"/>
</dbReference>
<evidence type="ECO:0000256" key="2">
    <source>
        <dbReference type="ARBA" id="ARBA00009446"/>
    </source>
</evidence>
<dbReference type="Gene3D" id="1.10.290.10">
    <property type="entry name" value="Topoisomerase I, domain 4"/>
    <property type="match status" value="1"/>
</dbReference>
<dbReference type="Gene3D" id="2.70.20.10">
    <property type="entry name" value="Topoisomerase I, domain 3"/>
    <property type="match status" value="1"/>
</dbReference>
<dbReference type="GO" id="GO:0006310">
    <property type="term" value="P:DNA recombination"/>
    <property type="evidence" value="ECO:0007669"/>
    <property type="project" value="TreeGrafter"/>
</dbReference>
<dbReference type="NCBIfam" id="TIGR03761">
    <property type="entry name" value="ICE_PFL4669"/>
    <property type="match status" value="1"/>
</dbReference>
<dbReference type="SMART" id="SM00436">
    <property type="entry name" value="TOP1Bc"/>
    <property type="match status" value="1"/>
</dbReference>
<evidence type="ECO:0000256" key="13">
    <source>
        <dbReference type="ARBA" id="ARBA00032877"/>
    </source>
</evidence>
<evidence type="ECO:0000256" key="10">
    <source>
        <dbReference type="ARBA" id="ARBA00030003"/>
    </source>
</evidence>
<dbReference type="FunFam" id="1.10.290.10:FF:000004">
    <property type="entry name" value="DNA topoisomerase 3"/>
    <property type="match status" value="1"/>
</dbReference>
<dbReference type="GO" id="GO:0006281">
    <property type="term" value="P:DNA repair"/>
    <property type="evidence" value="ECO:0007669"/>
    <property type="project" value="TreeGrafter"/>
</dbReference>
<protein>
    <recommendedName>
        <fullName evidence="3">DNA topoisomerase</fullName>
        <ecNumber evidence="3">5.6.2.1</ecNumber>
    </recommendedName>
    <alternativeName>
        <fullName evidence="13">Omega-protein</fullName>
    </alternativeName>
    <alternativeName>
        <fullName evidence="12">Relaxing enzyme</fullName>
    </alternativeName>
    <alternativeName>
        <fullName evidence="10">Swivelase</fullName>
    </alternativeName>
    <alternativeName>
        <fullName evidence="11">Untwisting enzyme</fullName>
    </alternativeName>
</protein>
<feature type="domain" description="Topo IA-type catalytic" evidence="14">
    <location>
        <begin position="197"/>
        <end position="646"/>
    </location>
</feature>
<dbReference type="SUPFAM" id="SSF56712">
    <property type="entry name" value="Prokaryotic type I DNA topoisomerase"/>
    <property type="match status" value="1"/>
</dbReference>
<keyword evidence="6" id="KW-0862">Zinc</keyword>
<dbReference type="GO" id="GO:0008270">
    <property type="term" value="F:zinc ion binding"/>
    <property type="evidence" value="ECO:0007669"/>
    <property type="project" value="UniProtKB-KW"/>
</dbReference>
<keyword evidence="7" id="KW-0799">Topoisomerase</keyword>
<dbReference type="PRINTS" id="PR00417">
    <property type="entry name" value="PRTPISMRASEI"/>
</dbReference>
<dbReference type="Proteomes" id="UP000194350">
    <property type="component" value="Unassembled WGS sequence"/>
</dbReference>